<dbReference type="SUPFAM" id="SSF53474">
    <property type="entry name" value="alpha/beta-Hydrolases"/>
    <property type="match status" value="1"/>
</dbReference>
<dbReference type="Pfam" id="PF12697">
    <property type="entry name" value="Abhydrolase_6"/>
    <property type="match status" value="1"/>
</dbReference>
<dbReference type="InterPro" id="IPR029058">
    <property type="entry name" value="AB_hydrolase_fold"/>
</dbReference>
<keyword evidence="2" id="KW-0378">Hydrolase</keyword>
<feature type="domain" description="AB hydrolase-1" evidence="1">
    <location>
        <begin position="75"/>
        <end position="268"/>
    </location>
</feature>
<sequence>MHATVTATIAAARAVERTSPATAACIAMPLFTRSLPTQRVREHDRGVHDQARRSTLRVGGRDLAAYEWGTGADTILLAHGWRGRASQFAPIVRELRAEGFRLVAFDAPANGDSPGRRTDIRDWLAAIDAMQSRHGRFHAIVGHSFGGLAAVTAVRGGTATGAVVAIASMSRARYLPDAFAAGTGLGTAAANELASRFAGRVFPGEAEAEVWRRFDAAANPLPDDVPLLVVHDRGDREVAASEGERLHAAHGERSRLVLTTGSGHTRVLGADAALDAVTAFATGGLAGVDAIAAAAAEASDTRT</sequence>
<dbReference type="InterPro" id="IPR000073">
    <property type="entry name" value="AB_hydrolase_1"/>
</dbReference>
<comment type="caution">
    <text evidence="2">The sequence shown here is derived from an EMBL/GenBank/DDBJ whole genome shotgun (WGS) entry which is preliminary data.</text>
</comment>
<keyword evidence="3" id="KW-1185">Reference proteome</keyword>
<evidence type="ECO:0000259" key="1">
    <source>
        <dbReference type="Pfam" id="PF12697"/>
    </source>
</evidence>
<dbReference type="PANTHER" id="PTHR42886:SF29">
    <property type="entry name" value="PUMMELIG, ISOFORM A"/>
    <property type="match status" value="1"/>
</dbReference>
<dbReference type="GO" id="GO:0016787">
    <property type="term" value="F:hydrolase activity"/>
    <property type="evidence" value="ECO:0007669"/>
    <property type="project" value="UniProtKB-KW"/>
</dbReference>
<evidence type="ECO:0000313" key="3">
    <source>
        <dbReference type="Proteomes" id="UP000431080"/>
    </source>
</evidence>
<dbReference type="EMBL" id="WJIF01000002">
    <property type="protein sequence ID" value="MRG59061.1"/>
    <property type="molecule type" value="Genomic_DNA"/>
</dbReference>
<name>A0A6I2F4A1_9MICO</name>
<dbReference type="AlphaFoldDB" id="A0A6I2F4A1"/>
<dbReference type="PANTHER" id="PTHR42886">
    <property type="entry name" value="RE40534P-RELATED"/>
    <property type="match status" value="1"/>
</dbReference>
<organism evidence="2 3">
    <name type="scientific">Agromyces agglutinans</name>
    <dbReference type="NCBI Taxonomy" id="2662258"/>
    <lineage>
        <taxon>Bacteria</taxon>
        <taxon>Bacillati</taxon>
        <taxon>Actinomycetota</taxon>
        <taxon>Actinomycetes</taxon>
        <taxon>Micrococcales</taxon>
        <taxon>Microbacteriaceae</taxon>
        <taxon>Agromyces</taxon>
    </lineage>
</organism>
<dbReference type="Gene3D" id="3.40.50.1820">
    <property type="entry name" value="alpha/beta hydrolase"/>
    <property type="match status" value="1"/>
</dbReference>
<protein>
    <submittedName>
        <fullName evidence="2">Alpha/beta fold hydrolase</fullName>
    </submittedName>
</protein>
<proteinExistence type="predicted"/>
<reference evidence="2 3" key="1">
    <citation type="submission" date="2019-10" db="EMBL/GenBank/DDBJ databases">
        <authorList>
            <person name="Nie G."/>
            <person name="Ming H."/>
            <person name="Yi B."/>
        </authorList>
    </citation>
    <scope>NUCLEOTIDE SEQUENCE [LARGE SCALE GENOMIC DNA]</scope>
    <source>
        <strain evidence="2 3">CFH 90414</strain>
    </source>
</reference>
<evidence type="ECO:0000313" key="2">
    <source>
        <dbReference type="EMBL" id="MRG59061.1"/>
    </source>
</evidence>
<dbReference type="RefSeq" id="WP_153683538.1">
    <property type="nucleotide sequence ID" value="NZ_WJIF01000002.1"/>
</dbReference>
<dbReference type="Proteomes" id="UP000431080">
    <property type="component" value="Unassembled WGS sequence"/>
</dbReference>
<accession>A0A6I2F4A1</accession>
<gene>
    <name evidence="2" type="ORF">GE115_04140</name>
</gene>